<name>A0A1J6JRK0_NICAT</name>
<sequence length="228" mass="25756">QGKKGVWIKLPIELVTLVEPAVKEGFYYHHAEPKYLMLVNWLPATANTIPANATHRVGIGAFVLNERNEVLVVQEKNGRFHGTGMWKFPTGVLDEGEDICDAAVREVKEETGVNAKLVEILAFRLQSHKSFFDKSDLMFVCMLKPLSFDIQKQDAEIVAAQWMPFEQYAAQPFVQSHELLKYISNICSAKIEGRYTGFSSVPTVTSFSQNKTHLYMNNKVRTIGSDDQ</sequence>
<dbReference type="InterPro" id="IPR020476">
    <property type="entry name" value="Nudix_hydrolase"/>
</dbReference>
<dbReference type="Pfam" id="PF18290">
    <property type="entry name" value="Nudix_hydro"/>
    <property type="match status" value="1"/>
</dbReference>
<evidence type="ECO:0000313" key="5">
    <source>
        <dbReference type="EMBL" id="OIT19164.1"/>
    </source>
</evidence>
<dbReference type="InterPro" id="IPR003293">
    <property type="entry name" value="Nudix_hydrolase6-like"/>
</dbReference>
<evidence type="ECO:0000256" key="3">
    <source>
        <dbReference type="RuleBase" id="RU003476"/>
    </source>
</evidence>
<evidence type="ECO:0000313" key="6">
    <source>
        <dbReference type="Proteomes" id="UP000187609"/>
    </source>
</evidence>
<organism evidence="5 6">
    <name type="scientific">Nicotiana attenuata</name>
    <name type="common">Coyote tobacco</name>
    <dbReference type="NCBI Taxonomy" id="49451"/>
    <lineage>
        <taxon>Eukaryota</taxon>
        <taxon>Viridiplantae</taxon>
        <taxon>Streptophyta</taxon>
        <taxon>Embryophyta</taxon>
        <taxon>Tracheophyta</taxon>
        <taxon>Spermatophyta</taxon>
        <taxon>Magnoliopsida</taxon>
        <taxon>eudicotyledons</taxon>
        <taxon>Gunneridae</taxon>
        <taxon>Pentapetalae</taxon>
        <taxon>asterids</taxon>
        <taxon>lamiids</taxon>
        <taxon>Solanales</taxon>
        <taxon>Solanaceae</taxon>
        <taxon>Nicotianoideae</taxon>
        <taxon>Nicotianeae</taxon>
        <taxon>Nicotiana</taxon>
    </lineage>
</organism>
<dbReference type="GO" id="GO:0035529">
    <property type="term" value="F:NADH pyrophosphatase activity"/>
    <property type="evidence" value="ECO:0007669"/>
    <property type="project" value="TreeGrafter"/>
</dbReference>
<dbReference type="FunFam" id="3.90.79.10:FF:000015">
    <property type="entry name" value="Nudix hydrolase 8"/>
    <property type="match status" value="1"/>
</dbReference>
<dbReference type="Gene3D" id="3.40.630.30">
    <property type="match status" value="1"/>
</dbReference>
<dbReference type="PROSITE" id="PS51462">
    <property type="entry name" value="NUDIX"/>
    <property type="match status" value="1"/>
</dbReference>
<feature type="non-terminal residue" evidence="5">
    <location>
        <position position="1"/>
    </location>
</feature>
<dbReference type="PROSITE" id="PS00893">
    <property type="entry name" value="NUDIX_BOX"/>
    <property type="match status" value="1"/>
</dbReference>
<protein>
    <submittedName>
        <fullName evidence="5">Nudix hydrolase 2</fullName>
    </submittedName>
</protein>
<evidence type="ECO:0000256" key="1">
    <source>
        <dbReference type="ARBA" id="ARBA00005582"/>
    </source>
</evidence>
<reference evidence="5" key="1">
    <citation type="submission" date="2016-11" db="EMBL/GenBank/DDBJ databases">
        <title>The genome of Nicotiana attenuata.</title>
        <authorList>
            <person name="Xu S."/>
            <person name="Brockmoeller T."/>
            <person name="Gaquerel E."/>
            <person name="Navarro A."/>
            <person name="Kuhl H."/>
            <person name="Gase K."/>
            <person name="Ling Z."/>
            <person name="Zhou W."/>
            <person name="Kreitzer C."/>
            <person name="Stanke M."/>
            <person name="Tang H."/>
            <person name="Lyons E."/>
            <person name="Pandey P."/>
            <person name="Pandey S.P."/>
            <person name="Timmermann B."/>
            <person name="Baldwin I.T."/>
        </authorList>
    </citation>
    <scope>NUCLEOTIDE SEQUENCE [LARGE SCALE GENOMIC DNA]</scope>
    <source>
        <strain evidence="5">UT</strain>
    </source>
</reference>
<dbReference type="Pfam" id="PF00293">
    <property type="entry name" value="NUDIX"/>
    <property type="match status" value="1"/>
</dbReference>
<keyword evidence="6" id="KW-1185">Reference proteome</keyword>
<dbReference type="SMR" id="A0A1J6JRK0"/>
<accession>A0A1J6JRK0</accession>
<feature type="domain" description="Nudix hydrolase" evidence="4">
    <location>
        <begin position="54"/>
        <end position="187"/>
    </location>
</feature>
<dbReference type="InterPro" id="IPR015797">
    <property type="entry name" value="NUDIX_hydrolase-like_dom_sf"/>
</dbReference>
<comment type="caution">
    <text evidence="5">The sequence shown here is derived from an EMBL/GenBank/DDBJ whole genome shotgun (WGS) entry which is preliminary data.</text>
</comment>
<dbReference type="Gramene" id="OIT19164">
    <property type="protein sequence ID" value="OIT19164"/>
    <property type="gene ID" value="A4A49_55559"/>
</dbReference>
<dbReference type="CDD" id="cd04670">
    <property type="entry name" value="NUDIX_ASFGF2_Nudt6"/>
    <property type="match status" value="1"/>
</dbReference>
<dbReference type="InterPro" id="IPR020084">
    <property type="entry name" value="NUDIX_hydrolase_CS"/>
</dbReference>
<dbReference type="SUPFAM" id="SSF55811">
    <property type="entry name" value="Nudix"/>
    <property type="match status" value="1"/>
</dbReference>
<comment type="similarity">
    <text evidence="1 3">Belongs to the Nudix hydrolase family.</text>
</comment>
<dbReference type="PRINTS" id="PR00502">
    <property type="entry name" value="NUDIXFAMILY"/>
</dbReference>
<dbReference type="PANTHER" id="PTHR13994:SF29">
    <property type="entry name" value="NUDIX HYDROLASE 2"/>
    <property type="match status" value="1"/>
</dbReference>
<dbReference type="Proteomes" id="UP000187609">
    <property type="component" value="Unassembled WGS sequence"/>
</dbReference>
<evidence type="ECO:0000256" key="2">
    <source>
        <dbReference type="ARBA" id="ARBA00022801"/>
    </source>
</evidence>
<dbReference type="PRINTS" id="PR01356">
    <property type="entry name" value="GFGPROTEIN"/>
</dbReference>
<dbReference type="EMBL" id="MJEQ01009565">
    <property type="protein sequence ID" value="OIT19164.1"/>
    <property type="molecule type" value="Genomic_DNA"/>
</dbReference>
<proteinExistence type="inferred from homology"/>
<dbReference type="InterPro" id="IPR040618">
    <property type="entry name" value="Pre-Nudix"/>
</dbReference>
<dbReference type="Gene3D" id="3.90.79.10">
    <property type="entry name" value="Nucleoside Triphosphate Pyrophosphohydrolase"/>
    <property type="match status" value="1"/>
</dbReference>
<evidence type="ECO:0000259" key="4">
    <source>
        <dbReference type="PROSITE" id="PS51462"/>
    </source>
</evidence>
<dbReference type="PANTHER" id="PTHR13994">
    <property type="entry name" value="NUDIX HYDROLASE RELATED"/>
    <property type="match status" value="1"/>
</dbReference>
<dbReference type="InterPro" id="IPR000086">
    <property type="entry name" value="NUDIX_hydrolase_dom"/>
</dbReference>
<dbReference type="GO" id="GO:0051287">
    <property type="term" value="F:NAD binding"/>
    <property type="evidence" value="ECO:0007669"/>
    <property type="project" value="TreeGrafter"/>
</dbReference>
<gene>
    <name evidence="5" type="primary">NUDT2_4</name>
    <name evidence="5" type="ORF">A4A49_55559</name>
</gene>
<dbReference type="AlphaFoldDB" id="A0A1J6JRK0"/>
<dbReference type="GO" id="GO:0047631">
    <property type="term" value="F:ADP-ribose diphosphatase activity"/>
    <property type="evidence" value="ECO:0007669"/>
    <property type="project" value="TreeGrafter"/>
</dbReference>
<dbReference type="OMA" id="WIPKDDN"/>
<keyword evidence="2 3" id="KW-0378">Hydrolase</keyword>